<dbReference type="AlphaFoldDB" id="A0A1H9YQW4"/>
<feature type="domain" description="Thioredoxin" evidence="1">
    <location>
        <begin position="24"/>
        <end position="156"/>
    </location>
</feature>
<gene>
    <name evidence="2" type="ORF">SAMN04487962_101293</name>
</gene>
<proteinExistence type="predicted"/>
<dbReference type="STRING" id="430453.SAMN04487962_101293"/>
<dbReference type="Pfam" id="PF00578">
    <property type="entry name" value="AhpC-TSA"/>
    <property type="match status" value="1"/>
</dbReference>
<protein>
    <submittedName>
        <fullName evidence="2">Thiol-disulfide isomerase or thioredoxin</fullName>
    </submittedName>
</protein>
<dbReference type="SUPFAM" id="SSF52833">
    <property type="entry name" value="Thioredoxin-like"/>
    <property type="match status" value="1"/>
</dbReference>
<organism evidence="2 3">
    <name type="scientific">Marinobacter segnicrescens</name>
    <dbReference type="NCBI Taxonomy" id="430453"/>
    <lineage>
        <taxon>Bacteria</taxon>
        <taxon>Pseudomonadati</taxon>
        <taxon>Pseudomonadota</taxon>
        <taxon>Gammaproteobacteria</taxon>
        <taxon>Pseudomonadales</taxon>
        <taxon>Marinobacteraceae</taxon>
        <taxon>Marinobacter</taxon>
    </lineage>
</organism>
<reference evidence="3" key="1">
    <citation type="submission" date="2016-10" db="EMBL/GenBank/DDBJ databases">
        <authorList>
            <person name="Varghese N."/>
            <person name="Submissions S."/>
        </authorList>
    </citation>
    <scope>NUCLEOTIDE SEQUENCE [LARGE SCALE GENOMIC DNA]</scope>
    <source>
        <strain evidence="3">CGMCC 1.6489</strain>
    </source>
</reference>
<dbReference type="PROSITE" id="PS51257">
    <property type="entry name" value="PROKAR_LIPOPROTEIN"/>
    <property type="match status" value="1"/>
</dbReference>
<dbReference type="RefSeq" id="WP_091848439.1">
    <property type="nucleotide sequence ID" value="NZ_FOHZ01000001.1"/>
</dbReference>
<evidence type="ECO:0000313" key="2">
    <source>
        <dbReference type="EMBL" id="SES71478.1"/>
    </source>
</evidence>
<name>A0A1H9YQW4_9GAMM</name>
<dbReference type="Gene3D" id="3.40.30.10">
    <property type="entry name" value="Glutaredoxin"/>
    <property type="match status" value="1"/>
</dbReference>
<evidence type="ECO:0000259" key="1">
    <source>
        <dbReference type="PROSITE" id="PS51352"/>
    </source>
</evidence>
<dbReference type="InterPro" id="IPR050553">
    <property type="entry name" value="Thioredoxin_ResA/DsbE_sf"/>
</dbReference>
<dbReference type="Proteomes" id="UP000198762">
    <property type="component" value="Unassembled WGS sequence"/>
</dbReference>
<dbReference type="InterPro" id="IPR036249">
    <property type="entry name" value="Thioredoxin-like_sf"/>
</dbReference>
<dbReference type="GO" id="GO:0016209">
    <property type="term" value="F:antioxidant activity"/>
    <property type="evidence" value="ECO:0007669"/>
    <property type="project" value="InterPro"/>
</dbReference>
<dbReference type="CDD" id="cd02966">
    <property type="entry name" value="TlpA_like_family"/>
    <property type="match status" value="1"/>
</dbReference>
<accession>A0A1H9YQW4</accession>
<sequence>MGKYPVMVVMVYAALLAGCGESASVTGPSDPEFSTASGDTLAWESLRGEWVLVNYWAEWCKPCLKEIPELNDVDGLEKVTVLGVNYDGVTGEELVQLGDRMGIGFTMLARDPAADLGWEVPQGLPATFVVAPDGSLSDTLMGAQTEADLKAAIGQD</sequence>
<dbReference type="GO" id="GO:0016491">
    <property type="term" value="F:oxidoreductase activity"/>
    <property type="evidence" value="ECO:0007669"/>
    <property type="project" value="InterPro"/>
</dbReference>
<dbReference type="OrthoDB" id="9799347at2"/>
<dbReference type="InterPro" id="IPR000866">
    <property type="entry name" value="AhpC/TSA"/>
</dbReference>
<dbReference type="InterPro" id="IPR013766">
    <property type="entry name" value="Thioredoxin_domain"/>
</dbReference>
<keyword evidence="3" id="KW-1185">Reference proteome</keyword>
<dbReference type="PROSITE" id="PS51352">
    <property type="entry name" value="THIOREDOXIN_2"/>
    <property type="match status" value="1"/>
</dbReference>
<evidence type="ECO:0000313" key="3">
    <source>
        <dbReference type="Proteomes" id="UP000198762"/>
    </source>
</evidence>
<dbReference type="GO" id="GO:0016853">
    <property type="term" value="F:isomerase activity"/>
    <property type="evidence" value="ECO:0007669"/>
    <property type="project" value="UniProtKB-KW"/>
</dbReference>
<dbReference type="EMBL" id="FOHZ01000001">
    <property type="protein sequence ID" value="SES71478.1"/>
    <property type="molecule type" value="Genomic_DNA"/>
</dbReference>
<dbReference type="PANTHER" id="PTHR42852:SF18">
    <property type="entry name" value="CHROMOSOME UNDETERMINED SCAFFOLD_47, WHOLE GENOME SHOTGUN SEQUENCE"/>
    <property type="match status" value="1"/>
</dbReference>
<dbReference type="PANTHER" id="PTHR42852">
    <property type="entry name" value="THIOL:DISULFIDE INTERCHANGE PROTEIN DSBE"/>
    <property type="match status" value="1"/>
</dbReference>
<keyword evidence="2" id="KW-0413">Isomerase</keyword>